<keyword evidence="9" id="KW-0645">Protease</keyword>
<evidence type="ECO:0000313" key="9">
    <source>
        <dbReference type="EMBL" id="GHO90887.1"/>
    </source>
</evidence>
<dbReference type="InterPro" id="IPR029045">
    <property type="entry name" value="ClpP/crotonase-like_dom_sf"/>
</dbReference>
<evidence type="ECO:0000259" key="7">
    <source>
        <dbReference type="Pfam" id="PF24961"/>
    </source>
</evidence>
<comment type="caution">
    <text evidence="9">The sequence shown here is derived from an EMBL/GenBank/DDBJ whole genome shotgun (WGS) entry which is preliminary data.</text>
</comment>
<dbReference type="PANTHER" id="PTHR33507">
    <property type="entry name" value="INNER MEMBRANE PROTEIN YBBJ"/>
    <property type="match status" value="1"/>
</dbReference>
<keyword evidence="3 5" id="KW-1133">Transmembrane helix</keyword>
<evidence type="ECO:0000256" key="2">
    <source>
        <dbReference type="ARBA" id="ARBA00022692"/>
    </source>
</evidence>
<keyword evidence="2 5" id="KW-0812">Transmembrane</keyword>
<dbReference type="SUPFAM" id="SSF141322">
    <property type="entry name" value="NfeD domain-like"/>
    <property type="match status" value="1"/>
</dbReference>
<keyword evidence="9" id="KW-0378">Hydrolase</keyword>
<feature type="domain" description="NfeD1b N-terminal" evidence="8">
    <location>
        <begin position="49"/>
        <end position="210"/>
    </location>
</feature>
<dbReference type="GO" id="GO:0006508">
    <property type="term" value="P:proteolysis"/>
    <property type="evidence" value="ECO:0007669"/>
    <property type="project" value="UniProtKB-KW"/>
</dbReference>
<feature type="transmembrane region" description="Helical" evidence="5">
    <location>
        <begin position="253"/>
        <end position="276"/>
    </location>
</feature>
<reference evidence="9" key="1">
    <citation type="submission" date="2020-10" db="EMBL/GenBank/DDBJ databases">
        <title>Taxonomic study of unclassified bacteria belonging to the class Ktedonobacteria.</title>
        <authorList>
            <person name="Yabe S."/>
            <person name="Wang C.M."/>
            <person name="Zheng Y."/>
            <person name="Sakai Y."/>
            <person name="Cavaletti L."/>
            <person name="Monciardini P."/>
            <person name="Donadio S."/>
        </authorList>
    </citation>
    <scope>NUCLEOTIDE SEQUENCE</scope>
    <source>
        <strain evidence="9">ID150040</strain>
    </source>
</reference>
<dbReference type="InterPro" id="IPR012340">
    <property type="entry name" value="NA-bd_OB-fold"/>
</dbReference>
<dbReference type="EMBL" id="BNJK01000001">
    <property type="protein sequence ID" value="GHO90887.1"/>
    <property type="molecule type" value="Genomic_DNA"/>
</dbReference>
<evidence type="ECO:0000256" key="4">
    <source>
        <dbReference type="ARBA" id="ARBA00023136"/>
    </source>
</evidence>
<keyword evidence="4 5" id="KW-0472">Membrane</keyword>
<sequence>MMNSFPLYKYTKNNYTKNIPGWLYIIAIVVGLLVLTQDARPVQAASPHVDLVTLNSEIDSASLRLLTRAIDSAGHDGAQSLVVEVNSPGGDLDSMYAMVQRELTSNVPIIAYVAPSGGHAASAASFITLAAHVAAMAPTTRIGAASPVDSSGGDIGNTLKSKIENDLVAALTSMQNRYHRNVPLAVKMVTEAKSYDDSAAVQNKIVDLGAPTLSALLQAIDGRTITLNSGRQVTLQTVSVQVQEINATVLDSMYAFLLDPNVVFLLFVVAMLGIYLEISHPGVILPGVVGSISLLLFLFAAGSLAPNWAGLALMVLAFALLVLDVQLPAHGVLTIGGVIALILGALLFFNSGGPYDGPKINPIVVYSAAGIVGLIGFTLVTFLLRAQHRRAATGAEGMIGAKVIALTPLVPEGRVGYYGEDWAAVLDAPTTSVDAGSALIITGVNGLRLHVRPVRTQLMTDTHPPSSLKEG</sequence>
<evidence type="ECO:0000259" key="8">
    <source>
        <dbReference type="Pfam" id="PF25145"/>
    </source>
</evidence>
<comment type="subcellular location">
    <subcellularLocation>
        <location evidence="1">Membrane</location>
        <topology evidence="1">Multi-pass membrane protein</topology>
    </subcellularLocation>
</comment>
<proteinExistence type="predicted"/>
<dbReference type="GO" id="GO:0016020">
    <property type="term" value="C:membrane"/>
    <property type="evidence" value="ECO:0007669"/>
    <property type="project" value="UniProtKB-SubCell"/>
</dbReference>
<name>A0A8J3N123_9CHLR</name>
<feature type="transmembrane region" description="Helical" evidence="5">
    <location>
        <begin position="308"/>
        <end position="325"/>
    </location>
</feature>
<accession>A0A8J3N123</accession>
<feature type="domain" description="NfeD integral membrane" evidence="7">
    <location>
        <begin position="261"/>
        <end position="380"/>
    </location>
</feature>
<dbReference type="InterPro" id="IPR056739">
    <property type="entry name" value="NfeD_membrane"/>
</dbReference>
<dbReference type="SUPFAM" id="SSF52096">
    <property type="entry name" value="ClpP/crotonase"/>
    <property type="match status" value="1"/>
</dbReference>
<dbReference type="Pfam" id="PF25145">
    <property type="entry name" value="NfeD1b_N"/>
    <property type="match status" value="1"/>
</dbReference>
<dbReference type="Gene3D" id="2.40.50.140">
    <property type="entry name" value="Nucleic acid-binding proteins"/>
    <property type="match status" value="1"/>
</dbReference>
<dbReference type="Pfam" id="PF24961">
    <property type="entry name" value="NfeD_membrane"/>
    <property type="match status" value="1"/>
</dbReference>
<feature type="transmembrane region" description="Helical" evidence="5">
    <location>
        <begin position="332"/>
        <end position="351"/>
    </location>
</feature>
<feature type="domain" description="NfeD-like C-terminal" evidence="6">
    <location>
        <begin position="395"/>
        <end position="453"/>
    </location>
</feature>
<protein>
    <submittedName>
        <fullName evidence="9">Serine protease</fullName>
    </submittedName>
</protein>
<feature type="transmembrane region" description="Helical" evidence="5">
    <location>
        <begin position="283"/>
        <end position="302"/>
    </location>
</feature>
<feature type="transmembrane region" description="Helical" evidence="5">
    <location>
        <begin position="363"/>
        <end position="384"/>
    </location>
</feature>
<evidence type="ECO:0000256" key="1">
    <source>
        <dbReference type="ARBA" id="ARBA00004141"/>
    </source>
</evidence>
<dbReference type="PANTHER" id="PTHR33507:SF4">
    <property type="entry name" value="NODULATION COMPETITIVENESS PROTEIN NFED"/>
    <property type="match status" value="1"/>
</dbReference>
<dbReference type="RefSeq" id="WP_220201821.1">
    <property type="nucleotide sequence ID" value="NZ_BNJK01000001.1"/>
</dbReference>
<dbReference type="AlphaFoldDB" id="A0A8J3N123"/>
<dbReference type="Pfam" id="PF01957">
    <property type="entry name" value="NfeD"/>
    <property type="match status" value="1"/>
</dbReference>
<dbReference type="InterPro" id="IPR056738">
    <property type="entry name" value="NfeD1b_N"/>
</dbReference>
<evidence type="ECO:0000313" key="10">
    <source>
        <dbReference type="Proteomes" id="UP000597444"/>
    </source>
</evidence>
<keyword evidence="10" id="KW-1185">Reference proteome</keyword>
<evidence type="ECO:0000256" key="5">
    <source>
        <dbReference type="SAM" id="Phobius"/>
    </source>
</evidence>
<evidence type="ECO:0000259" key="6">
    <source>
        <dbReference type="Pfam" id="PF01957"/>
    </source>
</evidence>
<dbReference type="InterPro" id="IPR052165">
    <property type="entry name" value="Membrane_assoc_protease"/>
</dbReference>
<gene>
    <name evidence="9" type="primary">nfeD</name>
    <name evidence="9" type="ORF">KSF_009350</name>
</gene>
<dbReference type="GO" id="GO:0008233">
    <property type="term" value="F:peptidase activity"/>
    <property type="evidence" value="ECO:0007669"/>
    <property type="project" value="UniProtKB-KW"/>
</dbReference>
<dbReference type="Proteomes" id="UP000597444">
    <property type="component" value="Unassembled WGS sequence"/>
</dbReference>
<dbReference type="InterPro" id="IPR002810">
    <property type="entry name" value="NfeD-like_C"/>
</dbReference>
<evidence type="ECO:0000256" key="3">
    <source>
        <dbReference type="ARBA" id="ARBA00022989"/>
    </source>
</evidence>
<dbReference type="Gene3D" id="3.90.226.10">
    <property type="entry name" value="2-enoyl-CoA Hydratase, Chain A, domain 1"/>
    <property type="match status" value="1"/>
</dbReference>
<organism evidence="9 10">
    <name type="scientific">Reticulibacter mediterranei</name>
    <dbReference type="NCBI Taxonomy" id="2778369"/>
    <lineage>
        <taxon>Bacteria</taxon>
        <taxon>Bacillati</taxon>
        <taxon>Chloroflexota</taxon>
        <taxon>Ktedonobacteria</taxon>
        <taxon>Ktedonobacterales</taxon>
        <taxon>Reticulibacteraceae</taxon>
        <taxon>Reticulibacter</taxon>
    </lineage>
</organism>